<dbReference type="STRING" id="105231.A0A1Y1ILG7"/>
<proteinExistence type="predicted"/>
<dbReference type="EMBL" id="DF237747">
    <property type="protein sequence ID" value="GAQ91513.1"/>
    <property type="molecule type" value="Genomic_DNA"/>
</dbReference>
<evidence type="ECO:0000313" key="3">
    <source>
        <dbReference type="Proteomes" id="UP000054558"/>
    </source>
</evidence>
<accession>A0A1Y1ILG7</accession>
<feature type="region of interest" description="Disordered" evidence="1">
    <location>
        <begin position="69"/>
        <end position="97"/>
    </location>
</feature>
<dbReference type="PANTHER" id="PTHR31984">
    <property type="entry name" value="TRANSPORTER, PUTATIVE (DUF179)-RELATED"/>
    <property type="match status" value="1"/>
</dbReference>
<evidence type="ECO:0000313" key="2">
    <source>
        <dbReference type="EMBL" id="GAQ91513.1"/>
    </source>
</evidence>
<protein>
    <submittedName>
        <fullName evidence="2">Uncharacterized protein</fullName>
    </submittedName>
</protein>
<dbReference type="AlphaFoldDB" id="A0A1Y1ILG7"/>
<reference evidence="2 3" key="1">
    <citation type="journal article" date="2014" name="Nat. Commun.">
        <title>Klebsormidium flaccidum genome reveals primary factors for plant terrestrial adaptation.</title>
        <authorList>
            <person name="Hori K."/>
            <person name="Maruyama F."/>
            <person name="Fujisawa T."/>
            <person name="Togashi T."/>
            <person name="Yamamoto N."/>
            <person name="Seo M."/>
            <person name="Sato S."/>
            <person name="Yamada T."/>
            <person name="Mori H."/>
            <person name="Tajima N."/>
            <person name="Moriyama T."/>
            <person name="Ikeuchi M."/>
            <person name="Watanabe M."/>
            <person name="Wada H."/>
            <person name="Kobayashi K."/>
            <person name="Saito M."/>
            <person name="Masuda T."/>
            <person name="Sasaki-Sekimoto Y."/>
            <person name="Mashiguchi K."/>
            <person name="Awai K."/>
            <person name="Shimojima M."/>
            <person name="Masuda S."/>
            <person name="Iwai M."/>
            <person name="Nobusawa T."/>
            <person name="Narise T."/>
            <person name="Kondo S."/>
            <person name="Saito H."/>
            <person name="Sato R."/>
            <person name="Murakawa M."/>
            <person name="Ihara Y."/>
            <person name="Oshima-Yamada Y."/>
            <person name="Ohtaka K."/>
            <person name="Satoh M."/>
            <person name="Sonobe K."/>
            <person name="Ishii M."/>
            <person name="Ohtani R."/>
            <person name="Kanamori-Sato M."/>
            <person name="Honoki R."/>
            <person name="Miyazaki D."/>
            <person name="Mochizuki H."/>
            <person name="Umetsu J."/>
            <person name="Higashi K."/>
            <person name="Shibata D."/>
            <person name="Kamiya Y."/>
            <person name="Sato N."/>
            <person name="Nakamura Y."/>
            <person name="Tabata S."/>
            <person name="Ida S."/>
            <person name="Kurokawa K."/>
            <person name="Ohta H."/>
        </authorList>
    </citation>
    <scope>NUCLEOTIDE SEQUENCE [LARGE SCALE GENOMIC DNA]</scope>
    <source>
        <strain evidence="2 3">NIES-2285</strain>
    </source>
</reference>
<organism evidence="2 3">
    <name type="scientific">Klebsormidium nitens</name>
    <name type="common">Green alga</name>
    <name type="synonym">Ulothrix nitens</name>
    <dbReference type="NCBI Taxonomy" id="105231"/>
    <lineage>
        <taxon>Eukaryota</taxon>
        <taxon>Viridiplantae</taxon>
        <taxon>Streptophyta</taxon>
        <taxon>Klebsormidiophyceae</taxon>
        <taxon>Klebsormidiales</taxon>
        <taxon>Klebsormidiaceae</taxon>
        <taxon>Klebsormidium</taxon>
    </lineage>
</organism>
<dbReference type="PANTHER" id="PTHR31984:SF11">
    <property type="entry name" value="TRANSPORTER, PUTATIVE (DUF179)-RELATED"/>
    <property type="match status" value="1"/>
</dbReference>
<keyword evidence="3" id="KW-1185">Reference proteome</keyword>
<evidence type="ECO:0000256" key="1">
    <source>
        <dbReference type="SAM" id="MobiDB-lite"/>
    </source>
</evidence>
<dbReference type="OrthoDB" id="272750at2759"/>
<name>A0A1Y1ILG7_KLENI</name>
<feature type="region of interest" description="Disordered" evidence="1">
    <location>
        <begin position="1"/>
        <end position="53"/>
    </location>
</feature>
<dbReference type="OMA" id="RIFTCPK"/>
<dbReference type="SUPFAM" id="SSF143456">
    <property type="entry name" value="VC0467-like"/>
    <property type="match status" value="1"/>
</dbReference>
<dbReference type="Gene3D" id="3.40.1740.10">
    <property type="entry name" value="VC0467-like"/>
    <property type="match status" value="1"/>
</dbReference>
<dbReference type="Pfam" id="PF02622">
    <property type="entry name" value="DUF179"/>
    <property type="match status" value="1"/>
</dbReference>
<feature type="compositionally biased region" description="Polar residues" evidence="1">
    <location>
        <begin position="75"/>
        <end position="89"/>
    </location>
</feature>
<gene>
    <name evidence="2" type="ORF">KFL_007980050</name>
</gene>
<dbReference type="InterPro" id="IPR003774">
    <property type="entry name" value="AlgH-like"/>
</dbReference>
<dbReference type="Proteomes" id="UP000054558">
    <property type="component" value="Unassembled WGS sequence"/>
</dbReference>
<sequence length="313" mass="34447">MRKASQQQRLERGHERCQRRRNWCAAAKQDNSDAESGGRMGSGSEPASDEDAPPILKADWRTFRAQLVAQEHQAKAQTSPAPTTLSVSDPSDDEPPQAVRIQGREWAHAIEEPEKGCLLLASTILDGDDYFDRSVILVLDHSDEGTFGIILNHAMPFTFEKVPRLPLPFQKRFGNERVYLGGPISQGKIFAVSGETNVEGFEEVVPGVFFGEPAACWRLSDLIAAGKAKASSFRFCVGYAGWGRGQLARELREGTWQLAACSADIITHPLSLEQAEGTISRRSGVVLWEQVHELMGGPYADISRKSKRDRGGV</sequence>